<name>A0A1G2LFJ2_9BACT</name>
<comment type="caution">
    <text evidence="3">The sequence shown here is derived from an EMBL/GenBank/DDBJ whole genome shotgun (WGS) entry which is preliminary data.</text>
</comment>
<organism evidence="3 4">
    <name type="scientific">Candidatus Sungbacteria bacterium RIFCSPLOWO2_02_FULL_48_13b</name>
    <dbReference type="NCBI Taxonomy" id="1802283"/>
    <lineage>
        <taxon>Bacteria</taxon>
        <taxon>Candidatus Sungiibacteriota</taxon>
    </lineage>
</organism>
<dbReference type="Proteomes" id="UP000179052">
    <property type="component" value="Unassembled WGS sequence"/>
</dbReference>
<evidence type="ECO:0000313" key="3">
    <source>
        <dbReference type="EMBL" id="OHA10398.1"/>
    </source>
</evidence>
<dbReference type="PANTHER" id="PTHR34039:SF1">
    <property type="entry name" value="UPF0102 PROTEIN YRAN"/>
    <property type="match status" value="1"/>
</dbReference>
<proteinExistence type="inferred from homology"/>
<dbReference type="Gene3D" id="3.40.1350.10">
    <property type="match status" value="1"/>
</dbReference>
<evidence type="ECO:0000313" key="4">
    <source>
        <dbReference type="Proteomes" id="UP000179052"/>
    </source>
</evidence>
<dbReference type="InterPro" id="IPR003509">
    <property type="entry name" value="UPF0102_YraN-like"/>
</dbReference>
<dbReference type="SUPFAM" id="SSF52980">
    <property type="entry name" value="Restriction endonuclease-like"/>
    <property type="match status" value="1"/>
</dbReference>
<comment type="similarity">
    <text evidence="1 2">Belongs to the UPF0102 family.</text>
</comment>
<dbReference type="HAMAP" id="MF_00048">
    <property type="entry name" value="UPF0102"/>
    <property type="match status" value="1"/>
</dbReference>
<dbReference type="Pfam" id="PF02021">
    <property type="entry name" value="UPF0102"/>
    <property type="match status" value="1"/>
</dbReference>
<dbReference type="EMBL" id="MHQV01000029">
    <property type="protein sequence ID" value="OHA10398.1"/>
    <property type="molecule type" value="Genomic_DNA"/>
</dbReference>
<evidence type="ECO:0000256" key="2">
    <source>
        <dbReference type="HAMAP-Rule" id="MF_00048"/>
    </source>
</evidence>
<dbReference type="AlphaFoldDB" id="A0A1G2LFJ2"/>
<reference evidence="3 4" key="1">
    <citation type="journal article" date="2016" name="Nat. Commun.">
        <title>Thousands of microbial genomes shed light on interconnected biogeochemical processes in an aquifer system.</title>
        <authorList>
            <person name="Anantharaman K."/>
            <person name="Brown C.T."/>
            <person name="Hug L.A."/>
            <person name="Sharon I."/>
            <person name="Castelle C.J."/>
            <person name="Probst A.J."/>
            <person name="Thomas B.C."/>
            <person name="Singh A."/>
            <person name="Wilkins M.J."/>
            <person name="Karaoz U."/>
            <person name="Brodie E.L."/>
            <person name="Williams K.H."/>
            <person name="Hubbard S.S."/>
            <person name="Banfield J.F."/>
        </authorList>
    </citation>
    <scope>NUCLEOTIDE SEQUENCE [LARGE SCALE GENOMIC DNA]</scope>
</reference>
<protein>
    <recommendedName>
        <fullName evidence="2">UPF0102 protein A3H71_00410</fullName>
    </recommendedName>
</protein>
<dbReference type="PANTHER" id="PTHR34039">
    <property type="entry name" value="UPF0102 PROTEIN YRAN"/>
    <property type="match status" value="1"/>
</dbReference>
<sequence>MKNSEIGQTGESEAVNHLKSKGYSIVCQNYDLPIGEIDIVAKKRKRLYFVEVKTSLESRFDSFSPEQRVDTRKRRRLQGLAELYLIREGVSLDTEWQIDVIAVTLDTEGKLKHIEHIENAIWDQRGV</sequence>
<accession>A0A1G2LFJ2</accession>
<gene>
    <name evidence="3" type="ORF">A3H71_00410</name>
</gene>
<dbReference type="InterPro" id="IPR011335">
    <property type="entry name" value="Restrct_endonuc-II-like"/>
</dbReference>
<dbReference type="GO" id="GO:0003676">
    <property type="term" value="F:nucleic acid binding"/>
    <property type="evidence" value="ECO:0007669"/>
    <property type="project" value="InterPro"/>
</dbReference>
<evidence type="ECO:0000256" key="1">
    <source>
        <dbReference type="ARBA" id="ARBA00006738"/>
    </source>
</evidence>
<dbReference type="InterPro" id="IPR011856">
    <property type="entry name" value="tRNA_endonuc-like_dom_sf"/>
</dbReference>